<proteinExistence type="predicted"/>
<dbReference type="Proteomes" id="UP000199470">
    <property type="component" value="Unassembled WGS sequence"/>
</dbReference>
<gene>
    <name evidence="4" type="ORF">SAMN02982985_00257</name>
</gene>
<evidence type="ECO:0000313" key="5">
    <source>
        <dbReference type="Proteomes" id="UP000199470"/>
    </source>
</evidence>
<dbReference type="RefSeq" id="WP_093382553.1">
    <property type="nucleotide sequence ID" value="NZ_FOTW01000004.1"/>
</dbReference>
<dbReference type="PANTHER" id="PTHR35936:SF25">
    <property type="entry name" value="ABC TRANSPORTER SUBSTRATE-BINDING PROTEIN"/>
    <property type="match status" value="1"/>
</dbReference>
<feature type="domain" description="Solute-binding protein family 3/N-terminal" evidence="3">
    <location>
        <begin position="29"/>
        <end position="253"/>
    </location>
</feature>
<dbReference type="Pfam" id="PF00497">
    <property type="entry name" value="SBP_bac_3"/>
    <property type="match status" value="1"/>
</dbReference>
<dbReference type="SUPFAM" id="SSF53850">
    <property type="entry name" value="Periplasmic binding protein-like II"/>
    <property type="match status" value="1"/>
</dbReference>
<reference evidence="4 5" key="1">
    <citation type="submission" date="2016-10" db="EMBL/GenBank/DDBJ databases">
        <authorList>
            <person name="de Groot N.N."/>
        </authorList>
    </citation>
    <scope>NUCLEOTIDE SEQUENCE [LARGE SCALE GENOMIC DNA]</scope>
    <source>
        <strain evidence="4 5">ATCC 43154</strain>
    </source>
</reference>
<evidence type="ECO:0000256" key="1">
    <source>
        <dbReference type="ARBA" id="ARBA00022729"/>
    </source>
</evidence>
<dbReference type="EMBL" id="FOTW01000004">
    <property type="protein sequence ID" value="SFL46045.1"/>
    <property type="molecule type" value="Genomic_DNA"/>
</dbReference>
<dbReference type="OrthoDB" id="245568at2"/>
<keyword evidence="5" id="KW-1185">Reference proteome</keyword>
<dbReference type="AlphaFoldDB" id="A0A1I4HV45"/>
<protein>
    <submittedName>
        <fullName evidence="4">Amino acid ABC transporter substrate-binding protein, PAAT family</fullName>
    </submittedName>
</protein>
<dbReference type="Gene3D" id="3.40.190.10">
    <property type="entry name" value="Periplasmic binding protein-like II"/>
    <property type="match status" value="2"/>
</dbReference>
<accession>A0A1I4HV45</accession>
<organism evidence="4 5">
    <name type="scientific">Rugamonas rubra</name>
    <dbReference type="NCBI Taxonomy" id="758825"/>
    <lineage>
        <taxon>Bacteria</taxon>
        <taxon>Pseudomonadati</taxon>
        <taxon>Pseudomonadota</taxon>
        <taxon>Betaproteobacteria</taxon>
        <taxon>Burkholderiales</taxon>
        <taxon>Oxalobacteraceae</taxon>
        <taxon>Telluria group</taxon>
        <taxon>Rugamonas</taxon>
    </lineage>
</organism>
<feature type="chain" id="PRO_5011722257" evidence="2">
    <location>
        <begin position="22"/>
        <end position="253"/>
    </location>
</feature>
<dbReference type="SMART" id="SM00062">
    <property type="entry name" value="PBPb"/>
    <property type="match status" value="1"/>
</dbReference>
<feature type="signal peptide" evidence="2">
    <location>
        <begin position="1"/>
        <end position="21"/>
    </location>
</feature>
<dbReference type="STRING" id="758825.SAMN02982985_00257"/>
<dbReference type="InterPro" id="IPR001638">
    <property type="entry name" value="Solute-binding_3/MltF_N"/>
</dbReference>
<name>A0A1I4HV45_9BURK</name>
<sequence>MRRVWRWRCLLWCAALGGALAGGAAPAATVRMGFGDNLPPYILVEQDGGIEVEVVREALALRGHTLRAEYLPMGRLPVAYRSGRVDAIMMDVGEDMAGRGHYAEPPVLYDNVFYTLRARKLHIERPEQLRGRSIMAFVGAAKRYPEWLGALSRSPDYVERNNQAAQPLLLALGRYDVVLSDRTIFQYYVWQRRERDPAFVMPAVDEHAFTRADPRDYRPVFRDAQLRDDFNAGLAQLRKSGRYRAIYGKYRGE</sequence>
<evidence type="ECO:0000259" key="3">
    <source>
        <dbReference type="SMART" id="SM00062"/>
    </source>
</evidence>
<evidence type="ECO:0000256" key="2">
    <source>
        <dbReference type="SAM" id="SignalP"/>
    </source>
</evidence>
<keyword evidence="1 2" id="KW-0732">Signal</keyword>
<evidence type="ECO:0000313" key="4">
    <source>
        <dbReference type="EMBL" id="SFL46045.1"/>
    </source>
</evidence>
<dbReference type="PANTHER" id="PTHR35936">
    <property type="entry name" value="MEMBRANE-BOUND LYTIC MUREIN TRANSGLYCOSYLASE F"/>
    <property type="match status" value="1"/>
</dbReference>